<evidence type="ECO:0000313" key="3">
    <source>
        <dbReference type="EMBL" id="GAT68968.1"/>
    </source>
</evidence>
<sequence>MTPDASPYQRFTYTFGPRESTGVVLGLGMGSILALFAALFLLIRLAAAGPWGLVAGLVLVAATVVAVWVPIAERPIAHWLPIAAAFALRRALGYSQFRGGPAAEHPSTAREQRRGTGKNSGRPPAAEPLELPGELAGLAIITAHVHTRHGPRKVGVVKDRRRGLYTLLLATRGSAFHLLTPAEQDQRLLRWGETLAALAAPGTGIVRVQLLDAAVPDSGDALARYWLGGGGRGSTATRDSYRELLEAARPVTQRHETYIGLTIHPARIRRQIRTLGGGDAGACAHLITQAQAIQRDLLGAGVDVDGALAPRQIAALLRTAYDPGSRWAIEAAGPDAQRGGGLAVAEAGPMGCDGNHAAYYRTDGSYHAVYWISEWPRRPVTSAFLEQLLLYTHCERTVSVLLEPRDARKAEDELARAETTKDSDAGIRQRWGFRTSARERHERATRRRQDDALAAGHAPYRFLGLVRVSAPTLKDLDRACGDIEINARGLKLRRLYMEQDAAFAATLPLGRGLRYGLMR</sequence>
<keyword evidence="2" id="KW-0472">Membrane</keyword>
<proteinExistence type="predicted"/>
<keyword evidence="2" id="KW-1133">Transmembrane helix</keyword>
<reference evidence="3 4" key="1">
    <citation type="journal article" date="2016" name="Genome Announc.">
        <title>Draft Genome Sequence of Planomonospora sphaerica JCM9374, a Rare Actinomycete.</title>
        <authorList>
            <person name="Dohra H."/>
            <person name="Suzuki T."/>
            <person name="Inoue Y."/>
            <person name="Kodani S."/>
        </authorList>
    </citation>
    <scope>NUCLEOTIDE SEQUENCE [LARGE SCALE GENOMIC DNA]</scope>
    <source>
        <strain evidence="3 4">JCM 9374</strain>
    </source>
</reference>
<keyword evidence="2" id="KW-0812">Transmembrane</keyword>
<feature type="transmembrane region" description="Helical" evidence="2">
    <location>
        <begin position="50"/>
        <end position="71"/>
    </location>
</feature>
<name>A0A171DJF5_9ACTN</name>
<accession>A0A171DJF5</accession>
<keyword evidence="4" id="KW-1185">Reference proteome</keyword>
<dbReference type="OrthoDB" id="4505949at2"/>
<dbReference type="NCBIfam" id="NF042935">
    <property type="entry name" value="SCO6880_fam"/>
    <property type="match status" value="1"/>
</dbReference>
<feature type="region of interest" description="Disordered" evidence="1">
    <location>
        <begin position="99"/>
        <end position="127"/>
    </location>
</feature>
<gene>
    <name evidence="3" type="ORF">PS9374_04633</name>
</gene>
<feature type="transmembrane region" description="Helical" evidence="2">
    <location>
        <begin position="20"/>
        <end position="43"/>
    </location>
</feature>
<organism evidence="3 4">
    <name type="scientific">Planomonospora sphaerica</name>
    <dbReference type="NCBI Taxonomy" id="161355"/>
    <lineage>
        <taxon>Bacteria</taxon>
        <taxon>Bacillati</taxon>
        <taxon>Actinomycetota</taxon>
        <taxon>Actinomycetes</taxon>
        <taxon>Streptosporangiales</taxon>
        <taxon>Streptosporangiaceae</taxon>
        <taxon>Planomonospora</taxon>
    </lineage>
</organism>
<dbReference type="STRING" id="161355.PS9374_04633"/>
<reference evidence="4" key="2">
    <citation type="submission" date="2016-04" db="EMBL/GenBank/DDBJ databases">
        <title>Planomonospora sphaerica JCM9374 whole genome shotgun sequence.</title>
        <authorList>
            <person name="Suzuki T."/>
            <person name="Dohra H."/>
            <person name="Kodani S."/>
        </authorList>
    </citation>
    <scope>NUCLEOTIDE SEQUENCE [LARGE SCALE GENOMIC DNA]</scope>
    <source>
        <strain evidence="4">JCM 9374</strain>
    </source>
</reference>
<dbReference type="Proteomes" id="UP000077701">
    <property type="component" value="Unassembled WGS sequence"/>
</dbReference>
<dbReference type="InterPro" id="IPR049978">
    <property type="entry name" value="SCO6880-like"/>
</dbReference>
<dbReference type="EMBL" id="BDCX01000011">
    <property type="protein sequence ID" value="GAT68968.1"/>
    <property type="molecule type" value="Genomic_DNA"/>
</dbReference>
<evidence type="ECO:0000256" key="1">
    <source>
        <dbReference type="SAM" id="MobiDB-lite"/>
    </source>
</evidence>
<evidence type="ECO:0000313" key="4">
    <source>
        <dbReference type="Proteomes" id="UP000077701"/>
    </source>
</evidence>
<evidence type="ECO:0000256" key="2">
    <source>
        <dbReference type="SAM" id="Phobius"/>
    </source>
</evidence>
<dbReference type="AlphaFoldDB" id="A0A171DJF5"/>
<protein>
    <submittedName>
        <fullName evidence="3">Membrane protein</fullName>
    </submittedName>
</protein>
<dbReference type="RefSeq" id="WP_068899952.1">
    <property type="nucleotide sequence ID" value="NZ_BDCX01000011.1"/>
</dbReference>
<comment type="caution">
    <text evidence="3">The sequence shown here is derived from an EMBL/GenBank/DDBJ whole genome shotgun (WGS) entry which is preliminary data.</text>
</comment>